<name>A0A233V2A9_FINMA</name>
<comment type="caution">
    <text evidence="6">The sequence shown here is derived from an EMBL/GenBank/DDBJ whole genome shotgun (WGS) entry which is preliminary data.</text>
</comment>
<reference evidence="7" key="1">
    <citation type="submission" date="2017-04" db="EMBL/GenBank/DDBJ databases">
        <title>Finegoldia magna isolated from orthopedic joint implant-associated infections.</title>
        <authorList>
            <person name="Bjorklund S."/>
            <person name="Bruggemann H."/>
            <person name="Jensen A."/>
            <person name="Hellmark B."/>
            <person name="Soderquist B."/>
        </authorList>
    </citation>
    <scope>NUCLEOTIDE SEQUENCE [LARGE SCALE GENOMIC DNA]</scope>
    <source>
        <strain evidence="7">CCUG 54800</strain>
    </source>
</reference>
<feature type="transmembrane region" description="Helical" evidence="5">
    <location>
        <begin position="358"/>
        <end position="380"/>
    </location>
</feature>
<keyword evidence="3 5" id="KW-1133">Transmembrane helix</keyword>
<proteinExistence type="predicted"/>
<evidence type="ECO:0000313" key="6">
    <source>
        <dbReference type="EMBL" id="OXZ26511.1"/>
    </source>
</evidence>
<dbReference type="RefSeq" id="WP_094206404.1">
    <property type="nucleotide sequence ID" value="NZ_NDYC01000044.1"/>
</dbReference>
<dbReference type="InterPro" id="IPR002797">
    <property type="entry name" value="Polysacc_synth"/>
</dbReference>
<evidence type="ECO:0000256" key="1">
    <source>
        <dbReference type="ARBA" id="ARBA00004141"/>
    </source>
</evidence>
<protein>
    <submittedName>
        <fullName evidence="6">Peptide-binding protein</fullName>
    </submittedName>
</protein>
<feature type="transmembrane region" description="Helical" evidence="5">
    <location>
        <begin position="287"/>
        <end position="310"/>
    </location>
</feature>
<accession>A0A233V2A9</accession>
<dbReference type="EMBL" id="NDYC01000044">
    <property type="protein sequence ID" value="OXZ26511.1"/>
    <property type="molecule type" value="Genomic_DNA"/>
</dbReference>
<organism evidence="6 7">
    <name type="scientific">Finegoldia magna</name>
    <name type="common">Peptostreptococcus magnus</name>
    <dbReference type="NCBI Taxonomy" id="1260"/>
    <lineage>
        <taxon>Bacteria</taxon>
        <taxon>Bacillati</taxon>
        <taxon>Bacillota</taxon>
        <taxon>Tissierellia</taxon>
        <taxon>Tissierellales</taxon>
        <taxon>Peptoniphilaceae</taxon>
        <taxon>Finegoldia</taxon>
    </lineage>
</organism>
<keyword evidence="4 5" id="KW-0472">Membrane</keyword>
<feature type="transmembrane region" description="Helical" evidence="5">
    <location>
        <begin position="171"/>
        <end position="193"/>
    </location>
</feature>
<feature type="transmembrane region" description="Helical" evidence="5">
    <location>
        <begin position="49"/>
        <end position="67"/>
    </location>
</feature>
<feature type="transmembrane region" description="Helical" evidence="5">
    <location>
        <begin position="386"/>
        <end position="405"/>
    </location>
</feature>
<dbReference type="GO" id="GO:0016020">
    <property type="term" value="C:membrane"/>
    <property type="evidence" value="ECO:0007669"/>
    <property type="project" value="UniProtKB-SubCell"/>
</dbReference>
<dbReference type="InterPro" id="IPR052556">
    <property type="entry name" value="PolySynth_Transporter"/>
</dbReference>
<dbReference type="Proteomes" id="UP000215413">
    <property type="component" value="Unassembled WGS sequence"/>
</dbReference>
<feature type="transmembrane region" description="Helical" evidence="5">
    <location>
        <begin position="214"/>
        <end position="238"/>
    </location>
</feature>
<evidence type="ECO:0000256" key="5">
    <source>
        <dbReference type="SAM" id="Phobius"/>
    </source>
</evidence>
<feature type="transmembrane region" description="Helical" evidence="5">
    <location>
        <begin position="417"/>
        <end position="433"/>
    </location>
</feature>
<evidence type="ECO:0000256" key="3">
    <source>
        <dbReference type="ARBA" id="ARBA00022989"/>
    </source>
</evidence>
<dbReference type="PANTHER" id="PTHR43424:SF1">
    <property type="entry name" value="LOCUS PUTATIVE PROTEIN 1-RELATED"/>
    <property type="match status" value="1"/>
</dbReference>
<feature type="transmembrane region" description="Helical" evidence="5">
    <location>
        <begin position="116"/>
        <end position="136"/>
    </location>
</feature>
<dbReference type="Pfam" id="PF01943">
    <property type="entry name" value="Polysacc_synt"/>
    <property type="match status" value="1"/>
</dbReference>
<feature type="transmembrane region" description="Helical" evidence="5">
    <location>
        <begin position="322"/>
        <end position="346"/>
    </location>
</feature>
<feature type="transmembrane region" description="Helical" evidence="5">
    <location>
        <begin position="445"/>
        <end position="467"/>
    </location>
</feature>
<evidence type="ECO:0000256" key="2">
    <source>
        <dbReference type="ARBA" id="ARBA00022692"/>
    </source>
</evidence>
<evidence type="ECO:0000256" key="4">
    <source>
        <dbReference type="ARBA" id="ARBA00023136"/>
    </source>
</evidence>
<dbReference type="AlphaFoldDB" id="A0A233V2A9"/>
<feature type="transmembrane region" description="Helical" evidence="5">
    <location>
        <begin position="244"/>
        <end position="267"/>
    </location>
</feature>
<comment type="subcellular location">
    <subcellularLocation>
        <location evidence="1">Membrane</location>
        <topology evidence="1">Multi-pass membrane protein</topology>
    </subcellularLocation>
</comment>
<gene>
    <name evidence="6" type="ORF">B9N49_08885</name>
</gene>
<dbReference type="PANTHER" id="PTHR43424">
    <property type="entry name" value="LOCUS PUTATIVE PROTEIN 1-RELATED"/>
    <property type="match status" value="1"/>
</dbReference>
<feature type="transmembrane region" description="Helical" evidence="5">
    <location>
        <begin position="88"/>
        <end position="110"/>
    </location>
</feature>
<feature type="transmembrane region" description="Helical" evidence="5">
    <location>
        <begin position="12"/>
        <end position="29"/>
    </location>
</feature>
<dbReference type="CDD" id="cd13128">
    <property type="entry name" value="MATE_Wzx_like"/>
    <property type="match status" value="1"/>
</dbReference>
<keyword evidence="2 5" id="KW-0812">Transmembrane</keyword>
<feature type="transmembrane region" description="Helical" evidence="5">
    <location>
        <begin position="143"/>
        <end position="165"/>
    </location>
</feature>
<evidence type="ECO:0000313" key="7">
    <source>
        <dbReference type="Proteomes" id="UP000215413"/>
    </source>
</evidence>
<sequence>MAKQKSLKLNAMLNLIKVGLSVVYPLITFPYATRILQVANMGKVSYGDSIIKIFMLIASLGITNYAVREGSKYRENRTKLNQFSREVFSINLLSTLISYICLLIFCVVSVKMHDYATLVFIQSLTIIFATLGVEWVNAIHEDYLYITIRSIIIQTIGVILLFFVVKTKDDYLKYAGLTVFVNGLVCVSNMLHVRRYVNLKPTLKLNLKRHFKPIMLFFSNSIAVLVYVSADMTMLGWISGDFYTGLYAVSVKVYSVVKQMLGAIYMVTIPRLSKAATLDDKTEFRHLLTEISSFLLLLMIPMCTGLGVLSKNIVYILSGEKFIAATLSLQILAVSVFFAITGGVITTCMNVPLGKEALNLKATTISAFVNVGLNLVFIPLWQQNGAAVTTAISELVVVLVCLFEFKEARVYFEMDKLFYTMKYAVAGALWILLTKFVVTKFITHYTLNLLAVFFISVIGYTLILFFGKNEVFIETLKKTPLKKLVK</sequence>